<comment type="caution">
    <text evidence="2">The sequence shown here is derived from an EMBL/GenBank/DDBJ whole genome shotgun (WGS) entry which is preliminary data.</text>
</comment>
<reference evidence="2" key="1">
    <citation type="submission" date="2021-02" db="EMBL/GenBank/DDBJ databases">
        <authorList>
            <person name="Nowell W R."/>
        </authorList>
    </citation>
    <scope>NUCLEOTIDE SEQUENCE</scope>
</reference>
<dbReference type="EMBL" id="CAJOBQ010012045">
    <property type="protein sequence ID" value="CAF4712254.1"/>
    <property type="molecule type" value="Genomic_DNA"/>
</dbReference>
<feature type="non-terminal residue" evidence="2">
    <location>
        <position position="1"/>
    </location>
</feature>
<protein>
    <submittedName>
        <fullName evidence="2">Uncharacterized protein</fullName>
    </submittedName>
</protein>
<sequence>RPRPAHLANQSICSTGPFGIIPSLSSRSDNPEDRRKADASLHYPQRASTSNQTIPSPDRPAVHPGPGQIRETMEHSEKHDESFRHSRPAHLANQSICSTGPFEIISSLSPRAGSPEDRRKTDESLHYPQRAST</sequence>
<gene>
    <name evidence="2" type="ORF">TSG867_LOCUS33773</name>
</gene>
<evidence type="ECO:0000313" key="3">
    <source>
        <dbReference type="Proteomes" id="UP000663862"/>
    </source>
</evidence>
<evidence type="ECO:0000313" key="2">
    <source>
        <dbReference type="EMBL" id="CAF4712254.1"/>
    </source>
</evidence>
<evidence type="ECO:0000256" key="1">
    <source>
        <dbReference type="SAM" id="MobiDB-lite"/>
    </source>
</evidence>
<feature type="compositionally biased region" description="Polar residues" evidence="1">
    <location>
        <begin position="46"/>
        <end position="55"/>
    </location>
</feature>
<feature type="region of interest" description="Disordered" evidence="1">
    <location>
        <begin position="1"/>
        <end position="133"/>
    </location>
</feature>
<feature type="compositionally biased region" description="Basic and acidic residues" evidence="1">
    <location>
        <begin position="114"/>
        <end position="125"/>
    </location>
</feature>
<dbReference type="AlphaFoldDB" id="A0A821J361"/>
<feature type="non-terminal residue" evidence="2">
    <location>
        <position position="133"/>
    </location>
</feature>
<name>A0A821J361_9BILA</name>
<organism evidence="2 3">
    <name type="scientific">Rotaria socialis</name>
    <dbReference type="NCBI Taxonomy" id="392032"/>
    <lineage>
        <taxon>Eukaryota</taxon>
        <taxon>Metazoa</taxon>
        <taxon>Spiralia</taxon>
        <taxon>Gnathifera</taxon>
        <taxon>Rotifera</taxon>
        <taxon>Eurotatoria</taxon>
        <taxon>Bdelloidea</taxon>
        <taxon>Philodinida</taxon>
        <taxon>Philodinidae</taxon>
        <taxon>Rotaria</taxon>
    </lineage>
</organism>
<feature type="compositionally biased region" description="Basic and acidic residues" evidence="1">
    <location>
        <begin position="71"/>
        <end position="84"/>
    </location>
</feature>
<dbReference type="Proteomes" id="UP000663862">
    <property type="component" value="Unassembled WGS sequence"/>
</dbReference>
<accession>A0A821J361</accession>
<proteinExistence type="predicted"/>
<feature type="compositionally biased region" description="Basic and acidic residues" evidence="1">
    <location>
        <begin position="29"/>
        <end position="39"/>
    </location>
</feature>